<dbReference type="AlphaFoldDB" id="X0XY37"/>
<evidence type="ECO:0000313" key="5">
    <source>
        <dbReference type="EMBL" id="GAG29666.1"/>
    </source>
</evidence>
<dbReference type="GO" id="GO:0006412">
    <property type="term" value="P:translation"/>
    <property type="evidence" value="ECO:0007669"/>
    <property type="project" value="InterPro"/>
</dbReference>
<feature type="region of interest" description="Disordered" evidence="4">
    <location>
        <begin position="61"/>
        <end position="85"/>
    </location>
</feature>
<keyword evidence="3" id="KW-0687">Ribonucleoprotein</keyword>
<dbReference type="PANTHER" id="PTHR10916">
    <property type="entry name" value="60S RIBOSOMAL PROTEIN L35/50S RIBOSOMAL PROTEIN L29"/>
    <property type="match status" value="1"/>
</dbReference>
<evidence type="ECO:0000256" key="4">
    <source>
        <dbReference type="SAM" id="MobiDB-lite"/>
    </source>
</evidence>
<evidence type="ECO:0000256" key="3">
    <source>
        <dbReference type="ARBA" id="ARBA00023274"/>
    </source>
</evidence>
<protein>
    <recommendedName>
        <fullName evidence="6">50S ribosomal protein L29</fullName>
    </recommendedName>
</protein>
<dbReference type="InterPro" id="IPR001854">
    <property type="entry name" value="Ribosomal_uL29"/>
</dbReference>
<organism evidence="5">
    <name type="scientific">marine sediment metagenome</name>
    <dbReference type="NCBI Taxonomy" id="412755"/>
    <lineage>
        <taxon>unclassified sequences</taxon>
        <taxon>metagenomes</taxon>
        <taxon>ecological metagenomes</taxon>
    </lineage>
</organism>
<accession>X0XY37</accession>
<gene>
    <name evidence="5" type="ORF">S01H1_69931</name>
</gene>
<dbReference type="Pfam" id="PF00831">
    <property type="entry name" value="Ribosomal_L29"/>
    <property type="match status" value="1"/>
</dbReference>
<name>X0XY37_9ZZZZ</name>
<dbReference type="PANTHER" id="PTHR10916:SF0">
    <property type="entry name" value="LARGE RIBOSOMAL SUBUNIT PROTEIN UL29C"/>
    <property type="match status" value="1"/>
</dbReference>
<comment type="caution">
    <text evidence="5">The sequence shown here is derived from an EMBL/GenBank/DDBJ whole genome shotgun (WGS) entry which is preliminary data.</text>
</comment>
<evidence type="ECO:0000256" key="1">
    <source>
        <dbReference type="ARBA" id="ARBA00009254"/>
    </source>
</evidence>
<dbReference type="CDD" id="cd00427">
    <property type="entry name" value="Ribosomal_L29_HIP"/>
    <property type="match status" value="1"/>
</dbReference>
<evidence type="ECO:0000256" key="2">
    <source>
        <dbReference type="ARBA" id="ARBA00022980"/>
    </source>
</evidence>
<dbReference type="InterPro" id="IPR036049">
    <property type="entry name" value="Ribosomal_uL29_sf"/>
</dbReference>
<evidence type="ECO:0008006" key="6">
    <source>
        <dbReference type="Google" id="ProtNLM"/>
    </source>
</evidence>
<comment type="similarity">
    <text evidence="1">Belongs to the universal ribosomal protein uL29 family.</text>
</comment>
<reference evidence="5" key="1">
    <citation type="journal article" date="2014" name="Front. Microbiol.">
        <title>High frequency of phylogenetically diverse reductive dehalogenase-homologous genes in deep subseafloor sedimentary metagenomes.</title>
        <authorList>
            <person name="Kawai M."/>
            <person name="Futagami T."/>
            <person name="Toyoda A."/>
            <person name="Takaki Y."/>
            <person name="Nishi S."/>
            <person name="Hori S."/>
            <person name="Arai W."/>
            <person name="Tsubouchi T."/>
            <person name="Morono Y."/>
            <person name="Uchiyama I."/>
            <person name="Ito T."/>
            <person name="Fujiyama A."/>
            <person name="Inagaki F."/>
            <person name="Takami H."/>
        </authorList>
    </citation>
    <scope>NUCLEOTIDE SEQUENCE</scope>
    <source>
        <strain evidence="5">Expedition CK06-06</strain>
    </source>
</reference>
<dbReference type="SUPFAM" id="SSF46561">
    <property type="entry name" value="Ribosomal protein L29 (L29p)"/>
    <property type="match status" value="1"/>
</dbReference>
<proteinExistence type="inferred from homology"/>
<keyword evidence="2" id="KW-0689">Ribosomal protein</keyword>
<sequence length="85" mass="9485">MTKATELREMSDEQIRLVWKDAAESLFRLRIQSQTEKLAAPSEMRKQRKLIARCQTVLGERSREAGVSGEGTSADTDSASQVSNN</sequence>
<dbReference type="InterPro" id="IPR050063">
    <property type="entry name" value="Ribosomal_protein_uL29"/>
</dbReference>
<dbReference type="Gene3D" id="1.10.287.310">
    <property type="match status" value="1"/>
</dbReference>
<feature type="compositionally biased region" description="Polar residues" evidence="4">
    <location>
        <begin position="70"/>
        <end position="85"/>
    </location>
</feature>
<dbReference type="NCBIfam" id="TIGR00012">
    <property type="entry name" value="L29"/>
    <property type="match status" value="1"/>
</dbReference>
<dbReference type="EMBL" id="BARS01046457">
    <property type="protein sequence ID" value="GAG29666.1"/>
    <property type="molecule type" value="Genomic_DNA"/>
</dbReference>
<dbReference type="HAMAP" id="MF_00374">
    <property type="entry name" value="Ribosomal_uL29"/>
    <property type="match status" value="1"/>
</dbReference>
<dbReference type="GO" id="GO:0022625">
    <property type="term" value="C:cytosolic large ribosomal subunit"/>
    <property type="evidence" value="ECO:0007669"/>
    <property type="project" value="TreeGrafter"/>
</dbReference>
<dbReference type="GO" id="GO:0003735">
    <property type="term" value="F:structural constituent of ribosome"/>
    <property type="evidence" value="ECO:0007669"/>
    <property type="project" value="InterPro"/>
</dbReference>